<sequence length="74" mass="8681">MIRNLFKKVFIGLIRFYQKAISPWFPKTCRFYPTCSEYSKAAISRYGVIKGTWLAIKRILRCNPFNPGGYDPLE</sequence>
<dbReference type="PANTHER" id="PTHR33383:SF1">
    <property type="entry name" value="MEMBRANE PROTEIN INSERTION EFFICIENCY FACTOR-RELATED"/>
    <property type="match status" value="1"/>
</dbReference>
<dbReference type="Proteomes" id="UP000000719">
    <property type="component" value="Chromosome"/>
</dbReference>
<organism evidence="3 4">
    <name type="scientific">Halothermothrix orenii (strain H 168 / OCM 544 / DSM 9562)</name>
    <dbReference type="NCBI Taxonomy" id="373903"/>
    <lineage>
        <taxon>Bacteria</taxon>
        <taxon>Bacillati</taxon>
        <taxon>Bacillota</taxon>
        <taxon>Clostridia</taxon>
        <taxon>Halanaerobiales</taxon>
        <taxon>Halothermotrichaceae</taxon>
        <taxon>Halothermothrix</taxon>
    </lineage>
</organism>
<evidence type="ECO:0000313" key="4">
    <source>
        <dbReference type="Proteomes" id="UP000000719"/>
    </source>
</evidence>
<dbReference type="SMART" id="SM01234">
    <property type="entry name" value="Haemolytic"/>
    <property type="match status" value="1"/>
</dbReference>
<keyword evidence="4" id="KW-1185">Reference proteome</keyword>
<keyword evidence="2" id="KW-1003">Cell membrane</keyword>
<comment type="subcellular location">
    <subcellularLocation>
        <location evidence="2">Cell inner membrane</location>
        <topology evidence="2">Peripheral membrane protein</topology>
        <orientation evidence="2">Cytoplasmic side</orientation>
    </subcellularLocation>
</comment>
<dbReference type="RefSeq" id="WP_015924072.1">
    <property type="nucleotide sequence ID" value="NC_011899.1"/>
</dbReference>
<dbReference type="AlphaFoldDB" id="B8D1F2"/>
<dbReference type="Pfam" id="PF01809">
    <property type="entry name" value="YidD"/>
    <property type="match status" value="1"/>
</dbReference>
<gene>
    <name evidence="3" type="ordered locus">Hore_23590</name>
</gene>
<evidence type="ECO:0000313" key="3">
    <source>
        <dbReference type="EMBL" id="ACL71104.1"/>
    </source>
</evidence>
<dbReference type="NCBIfam" id="TIGR00278">
    <property type="entry name" value="membrane protein insertion efficiency factor YidD"/>
    <property type="match status" value="1"/>
</dbReference>
<evidence type="ECO:0000256" key="1">
    <source>
        <dbReference type="ARBA" id="ARBA00023136"/>
    </source>
</evidence>
<dbReference type="EMBL" id="CP001098">
    <property type="protein sequence ID" value="ACL71104.1"/>
    <property type="molecule type" value="Genomic_DNA"/>
</dbReference>
<comment type="function">
    <text evidence="2">Could be involved in insertion of integral membrane proteins into the membrane.</text>
</comment>
<comment type="similarity">
    <text evidence="2">Belongs to the UPF0161 family.</text>
</comment>
<dbReference type="GO" id="GO:0005886">
    <property type="term" value="C:plasma membrane"/>
    <property type="evidence" value="ECO:0007669"/>
    <property type="project" value="UniProtKB-SubCell"/>
</dbReference>
<reference evidence="3 4" key="1">
    <citation type="journal article" date="2009" name="PLoS ONE">
        <title>Genome analysis of the anaerobic thermohalophilic bacterium Halothermothrix orenii.</title>
        <authorList>
            <person name="Mavromatis K."/>
            <person name="Ivanova N."/>
            <person name="Anderson I."/>
            <person name="Lykidis A."/>
            <person name="Hooper S.D."/>
            <person name="Sun H."/>
            <person name="Kunin V."/>
            <person name="Lapidus A."/>
            <person name="Hugenholtz P."/>
            <person name="Patel B."/>
            <person name="Kyrpides N.C."/>
        </authorList>
    </citation>
    <scope>NUCLEOTIDE SEQUENCE [LARGE SCALE GENOMIC DNA]</scope>
    <source>
        <strain evidence="4">H 168 / OCM 544 / DSM 9562</strain>
    </source>
</reference>
<dbReference type="HAMAP" id="MF_00386">
    <property type="entry name" value="UPF0161_YidD"/>
    <property type="match status" value="1"/>
</dbReference>
<evidence type="ECO:0000256" key="2">
    <source>
        <dbReference type="HAMAP-Rule" id="MF_00386"/>
    </source>
</evidence>
<accession>B8D1F2</accession>
<dbReference type="InterPro" id="IPR002696">
    <property type="entry name" value="Membr_insert_effic_factor_YidD"/>
</dbReference>
<keyword evidence="2" id="KW-0997">Cell inner membrane</keyword>
<protein>
    <recommendedName>
        <fullName evidence="2">Putative membrane protein insertion efficiency factor</fullName>
    </recommendedName>
</protein>
<dbReference type="KEGG" id="hor:Hore_23590"/>
<proteinExistence type="inferred from homology"/>
<dbReference type="PANTHER" id="PTHR33383">
    <property type="entry name" value="MEMBRANE PROTEIN INSERTION EFFICIENCY FACTOR-RELATED"/>
    <property type="match status" value="1"/>
</dbReference>
<dbReference type="HOGENOM" id="CLU_144811_6_0_9"/>
<dbReference type="STRING" id="373903.Hore_23590"/>
<dbReference type="eggNOG" id="COG0759">
    <property type="taxonomic scope" value="Bacteria"/>
</dbReference>
<keyword evidence="1 2" id="KW-0472">Membrane</keyword>
<name>B8D1F2_HALOH</name>